<dbReference type="InterPro" id="IPR008030">
    <property type="entry name" value="NmrA-like"/>
</dbReference>
<dbReference type="Gene3D" id="3.90.25.10">
    <property type="entry name" value="UDP-galactose 4-epimerase, domain 1"/>
    <property type="match status" value="1"/>
</dbReference>
<dbReference type="EMBL" id="QEEX01000001">
    <property type="protein sequence ID" value="PWB98028.1"/>
    <property type="molecule type" value="Genomic_DNA"/>
</dbReference>
<name>A0A2U1T2E8_9MICO</name>
<dbReference type="Pfam" id="PF05368">
    <property type="entry name" value="NmrA"/>
    <property type="match status" value="1"/>
</dbReference>
<accession>A0A2U1T2E8</accession>
<sequence>MVIAVTGASGQLGHLIIDKLIERGAAPADIVGIARTVEKAADLAARGIEIRQADYSDAATLPAALAGVDRLVLVSGSEIGQRTAQHHNIIEAAKAAGVGFIAYTSLLNADRSTLGLAEEHRATEAELGTAGIPFAVLRNGWYTENYTAGLEPALASGALYGAAGEGRIATATRADYAEAAAAIALSAEAESGSILELGGDEPHTLAELARVVSEVSGTAVAYENLTPEGLRDAQMAAGVPEGWAEFAAATDRGIAGGDLDTDSRALSALIGRPTTPLADAVSAALGK</sequence>
<dbReference type="Gene3D" id="3.40.50.720">
    <property type="entry name" value="NAD(P)-binding Rossmann-like Domain"/>
    <property type="match status" value="1"/>
</dbReference>
<dbReference type="SUPFAM" id="SSF51735">
    <property type="entry name" value="NAD(P)-binding Rossmann-fold domains"/>
    <property type="match status" value="1"/>
</dbReference>
<organism evidence="2 3">
    <name type="scientific">Homoserinimonas hongtaonis</name>
    <dbReference type="NCBI Taxonomy" id="2079791"/>
    <lineage>
        <taxon>Bacteria</taxon>
        <taxon>Bacillati</taxon>
        <taxon>Actinomycetota</taxon>
        <taxon>Actinomycetes</taxon>
        <taxon>Micrococcales</taxon>
        <taxon>Microbacteriaceae</taxon>
        <taxon>Homoserinimonas</taxon>
    </lineage>
</organism>
<evidence type="ECO:0000313" key="3">
    <source>
        <dbReference type="Proteomes" id="UP000244978"/>
    </source>
</evidence>
<protein>
    <submittedName>
        <fullName evidence="2">NAD(P)-dependent oxidoreductase</fullName>
    </submittedName>
</protein>
<dbReference type="AlphaFoldDB" id="A0A2U1T2E8"/>
<dbReference type="InterPro" id="IPR052718">
    <property type="entry name" value="NmrA-type_oxidoreductase"/>
</dbReference>
<reference evidence="3" key="1">
    <citation type="submission" date="2018-04" db="EMBL/GenBank/DDBJ databases">
        <authorList>
            <person name="Liu S."/>
            <person name="Wang Z."/>
            <person name="Li J."/>
        </authorList>
    </citation>
    <scope>NUCLEOTIDE SEQUENCE [LARGE SCALE GENOMIC DNA]</scope>
    <source>
        <strain evidence="3">S1194</strain>
    </source>
</reference>
<feature type="domain" description="NmrA-like" evidence="1">
    <location>
        <begin position="2"/>
        <end position="232"/>
    </location>
</feature>
<evidence type="ECO:0000259" key="1">
    <source>
        <dbReference type="Pfam" id="PF05368"/>
    </source>
</evidence>
<dbReference type="PANTHER" id="PTHR47129">
    <property type="entry name" value="QUINONE OXIDOREDUCTASE 2"/>
    <property type="match status" value="1"/>
</dbReference>
<comment type="caution">
    <text evidence="2">The sequence shown here is derived from an EMBL/GenBank/DDBJ whole genome shotgun (WGS) entry which is preliminary data.</text>
</comment>
<dbReference type="InterPro" id="IPR036291">
    <property type="entry name" value="NAD(P)-bd_dom_sf"/>
</dbReference>
<dbReference type="Proteomes" id="UP000244978">
    <property type="component" value="Unassembled WGS sequence"/>
</dbReference>
<dbReference type="PANTHER" id="PTHR47129:SF1">
    <property type="entry name" value="NMRA-LIKE DOMAIN-CONTAINING PROTEIN"/>
    <property type="match status" value="1"/>
</dbReference>
<dbReference type="RefSeq" id="WP_108997826.1">
    <property type="nucleotide sequence ID" value="NZ_QEEX01000001.1"/>
</dbReference>
<gene>
    <name evidence="2" type="ORF">DF220_09445</name>
</gene>
<keyword evidence="3" id="KW-1185">Reference proteome</keyword>
<proteinExistence type="predicted"/>
<evidence type="ECO:0000313" key="2">
    <source>
        <dbReference type="EMBL" id="PWB98028.1"/>
    </source>
</evidence>